<sequence length="46" mass="5076">MANGVIRPSGLRGVNIVTPMMPRFSPSLEHCYKLRREGCAICLLGM</sequence>
<evidence type="ECO:0000313" key="1">
    <source>
        <dbReference type="EMBL" id="ABK80635.1"/>
    </source>
</evidence>
<dbReference type="AlphaFoldDB" id="A4GJ42"/>
<proteinExistence type="predicted"/>
<protein>
    <submittedName>
        <fullName evidence="1">Uncharacterized protein</fullName>
    </submittedName>
</protein>
<reference evidence="1" key="1">
    <citation type="journal article" date="2007" name="Environ. Microbiol.">
        <title>Quantitative distribution of presumptive archaeal and bacterial nitrifiers in Monterey Bay and the North Pacific Subtropical Gyre.</title>
        <authorList>
            <person name="Mincer T.J."/>
            <person name="Church M.J."/>
            <person name="Taylor L.T."/>
            <person name="Preston C."/>
            <person name="Karl D.M."/>
            <person name="Delong E.F."/>
        </authorList>
    </citation>
    <scope>NUCLEOTIDE SEQUENCE</scope>
</reference>
<dbReference type="EMBL" id="EF106972">
    <property type="protein sequence ID" value="ABK80635.1"/>
    <property type="molecule type" value="Genomic_DNA"/>
</dbReference>
<organism evidence="1">
    <name type="scientific">uncultured marine Nitrospinaceae bacterium</name>
    <dbReference type="NCBI Taxonomy" id="482920"/>
    <lineage>
        <taxon>Bacteria</taxon>
        <taxon>Pseudomonadati</taxon>
        <taxon>Nitrospinota/Tectimicrobiota group</taxon>
        <taxon>Nitrospinota</taxon>
        <taxon>Nitrospinia</taxon>
        <taxon>Nitrospinales</taxon>
        <taxon>Nitrospinaceae</taxon>
        <taxon>environmental samples</taxon>
    </lineage>
</organism>
<accession>A4GJ42</accession>
<name>A4GJ42_9BACT</name>